<evidence type="ECO:0000313" key="1">
    <source>
        <dbReference type="EMBL" id="SPD74516.1"/>
    </source>
</evidence>
<dbReference type="InterPro" id="IPR022148">
    <property type="entry name" value="CopG_antitoxin"/>
</dbReference>
<proteinExistence type="predicted"/>
<gene>
    <name evidence="1" type="ORF">PITCH_A2360002</name>
</gene>
<organism evidence="1">
    <name type="scientific">uncultured Desulfobacterium sp</name>
    <dbReference type="NCBI Taxonomy" id="201089"/>
    <lineage>
        <taxon>Bacteria</taxon>
        <taxon>Pseudomonadati</taxon>
        <taxon>Thermodesulfobacteriota</taxon>
        <taxon>Desulfobacteria</taxon>
        <taxon>Desulfobacterales</taxon>
        <taxon>Desulfobacteriaceae</taxon>
        <taxon>Desulfobacterium</taxon>
        <taxon>environmental samples</taxon>
    </lineage>
</organism>
<dbReference type="EMBL" id="OJIN01000153">
    <property type="protein sequence ID" value="SPD74516.1"/>
    <property type="molecule type" value="Genomic_DNA"/>
</dbReference>
<dbReference type="InterPro" id="IPR010985">
    <property type="entry name" value="Ribbon_hlx_hlx"/>
</dbReference>
<dbReference type="SUPFAM" id="SSF47598">
    <property type="entry name" value="Ribbon-helix-helix"/>
    <property type="match status" value="1"/>
</dbReference>
<dbReference type="GO" id="GO:0006355">
    <property type="term" value="P:regulation of DNA-templated transcription"/>
    <property type="evidence" value="ECO:0007669"/>
    <property type="project" value="InterPro"/>
</dbReference>
<protein>
    <recommendedName>
        <fullName evidence="2">Toxin-antitoxin system, antitoxin component, ribbon-helix-helix domain protein</fullName>
    </recommendedName>
</protein>
<sequence length="90" mass="10860">MKLPDFKTEEEEIDFWKQHSISNYWEDLKEADDVFKRQRLTPVTIKFDPLVLQKIKMLARKRGISYNAYIRYLLARSVEIEITHKQKISS</sequence>
<reference evidence="1" key="1">
    <citation type="submission" date="2018-01" db="EMBL/GenBank/DDBJ databases">
        <authorList>
            <person name="Regsiter A."/>
            <person name="William W."/>
        </authorList>
    </citation>
    <scope>NUCLEOTIDE SEQUENCE</scope>
    <source>
        <strain evidence="1">TRIP AH-1</strain>
    </source>
</reference>
<accession>A0A445MYG0</accession>
<dbReference type="Pfam" id="PF12441">
    <property type="entry name" value="CopG_antitoxin"/>
    <property type="match status" value="1"/>
</dbReference>
<name>A0A445MYG0_9BACT</name>
<dbReference type="AlphaFoldDB" id="A0A445MYG0"/>
<evidence type="ECO:0008006" key="2">
    <source>
        <dbReference type="Google" id="ProtNLM"/>
    </source>
</evidence>